<gene>
    <name evidence="7" type="ORF">BOLC4T28451H</name>
</gene>
<protein>
    <recommendedName>
        <fullName evidence="6">SBP-type domain-containing protein</fullName>
    </recommendedName>
</protein>
<dbReference type="Pfam" id="PF03110">
    <property type="entry name" value="SBP"/>
    <property type="match status" value="1"/>
</dbReference>
<evidence type="ECO:0000256" key="3">
    <source>
        <dbReference type="ARBA" id="ARBA00022833"/>
    </source>
</evidence>
<evidence type="ECO:0000256" key="1">
    <source>
        <dbReference type="ARBA" id="ARBA00022723"/>
    </source>
</evidence>
<dbReference type="Gene3D" id="4.10.1100.10">
    <property type="entry name" value="Transcription factor, SBP-box domain"/>
    <property type="match status" value="1"/>
</dbReference>
<dbReference type="InterPro" id="IPR036893">
    <property type="entry name" value="SBP_sf"/>
</dbReference>
<feature type="region of interest" description="Disordered" evidence="5">
    <location>
        <begin position="1"/>
        <end position="70"/>
    </location>
</feature>
<dbReference type="GO" id="GO:0003677">
    <property type="term" value="F:DNA binding"/>
    <property type="evidence" value="ECO:0007669"/>
    <property type="project" value="InterPro"/>
</dbReference>
<organism evidence="7">
    <name type="scientific">Brassica oleracea</name>
    <name type="common">Wild cabbage</name>
    <dbReference type="NCBI Taxonomy" id="3712"/>
    <lineage>
        <taxon>Eukaryota</taxon>
        <taxon>Viridiplantae</taxon>
        <taxon>Streptophyta</taxon>
        <taxon>Embryophyta</taxon>
        <taxon>Tracheophyta</taxon>
        <taxon>Spermatophyta</taxon>
        <taxon>Magnoliopsida</taxon>
        <taxon>eudicotyledons</taxon>
        <taxon>Gunneridae</taxon>
        <taxon>Pentapetalae</taxon>
        <taxon>rosids</taxon>
        <taxon>malvids</taxon>
        <taxon>Brassicales</taxon>
        <taxon>Brassicaceae</taxon>
        <taxon>Brassiceae</taxon>
        <taxon>Brassica</taxon>
    </lineage>
</organism>
<dbReference type="PANTHER" id="PTHR31251">
    <property type="entry name" value="SQUAMOSA PROMOTER-BINDING-LIKE PROTEIN 4"/>
    <property type="match status" value="1"/>
</dbReference>
<keyword evidence="3" id="KW-0862">Zinc</keyword>
<keyword evidence="2 4" id="KW-0863">Zinc-finger</keyword>
<evidence type="ECO:0000313" key="7">
    <source>
        <dbReference type="EMBL" id="VDD16023.1"/>
    </source>
</evidence>
<evidence type="ECO:0000256" key="4">
    <source>
        <dbReference type="PROSITE-ProRule" id="PRU00470"/>
    </source>
</evidence>
<dbReference type="GO" id="GO:0005634">
    <property type="term" value="C:nucleus"/>
    <property type="evidence" value="ECO:0007669"/>
    <property type="project" value="InterPro"/>
</dbReference>
<accession>A0A3P6CCC3</accession>
<dbReference type="PANTHER" id="PTHR31251:SF140">
    <property type="entry name" value="SQUAMOSA PROMOTER-BINDING-LIKE PROTEIN 9"/>
    <property type="match status" value="1"/>
</dbReference>
<evidence type="ECO:0000256" key="5">
    <source>
        <dbReference type="SAM" id="MobiDB-lite"/>
    </source>
</evidence>
<keyword evidence="1" id="KW-0479">Metal-binding</keyword>
<sequence length="118" mass="12154">MNIGSNSGQGRGPGQAESGGSSNESSSFSGGLMFGQKIYFEDGGGGSSSSAGSNRRVRGGGSGHSSQTPRCQVEGCKMDLTNAKGYYSRHRVCGMHLSLVSNRGFVNSAAGSLFLLFF</sequence>
<dbReference type="PROSITE" id="PS51141">
    <property type="entry name" value="ZF_SBP"/>
    <property type="match status" value="1"/>
</dbReference>
<feature type="non-terminal residue" evidence="7">
    <location>
        <position position="118"/>
    </location>
</feature>
<name>A0A3P6CCC3_BRAOL</name>
<evidence type="ECO:0000256" key="2">
    <source>
        <dbReference type="ARBA" id="ARBA00022771"/>
    </source>
</evidence>
<reference evidence="7" key="1">
    <citation type="submission" date="2018-11" db="EMBL/GenBank/DDBJ databases">
        <authorList>
            <consortium name="Genoscope - CEA"/>
            <person name="William W."/>
        </authorList>
    </citation>
    <scope>NUCLEOTIDE SEQUENCE</scope>
</reference>
<evidence type="ECO:0000259" key="6">
    <source>
        <dbReference type="PROSITE" id="PS51141"/>
    </source>
</evidence>
<dbReference type="EMBL" id="LR031873">
    <property type="protein sequence ID" value="VDD16023.1"/>
    <property type="molecule type" value="Genomic_DNA"/>
</dbReference>
<dbReference type="GO" id="GO:0008270">
    <property type="term" value="F:zinc ion binding"/>
    <property type="evidence" value="ECO:0007669"/>
    <property type="project" value="UniProtKB-KW"/>
</dbReference>
<proteinExistence type="predicted"/>
<feature type="domain" description="SBP-type" evidence="6">
    <location>
        <begin position="68"/>
        <end position="118"/>
    </location>
</feature>
<dbReference type="InterPro" id="IPR044817">
    <property type="entry name" value="SBP-like"/>
</dbReference>
<feature type="compositionally biased region" description="Low complexity" evidence="5">
    <location>
        <begin position="18"/>
        <end position="31"/>
    </location>
</feature>
<dbReference type="InterPro" id="IPR004333">
    <property type="entry name" value="SBP_dom"/>
</dbReference>
<dbReference type="AlphaFoldDB" id="A0A3P6CCC3"/>
<dbReference type="SUPFAM" id="SSF103612">
    <property type="entry name" value="SBT domain"/>
    <property type="match status" value="1"/>
</dbReference>